<dbReference type="Proteomes" id="UP000761534">
    <property type="component" value="Unassembled WGS sequence"/>
</dbReference>
<dbReference type="Pfam" id="PF10343">
    <property type="entry name" value="Q_salvage"/>
    <property type="match status" value="1"/>
</dbReference>
<protein>
    <recommendedName>
        <fullName evidence="3 6">Queuosine 5'-phosphate N-glycosylase/hydrolase</fullName>
        <ecNumber evidence="6">3.2.2.-</ecNumber>
    </recommendedName>
    <alternativeName>
        <fullName evidence="4 6">Queuosine-nucleotide N-glycosylase/hydrolase</fullName>
    </alternativeName>
</protein>
<organism evidence="7 8">
    <name type="scientific">Trichomonascus ciferrii</name>
    <dbReference type="NCBI Taxonomy" id="44093"/>
    <lineage>
        <taxon>Eukaryota</taxon>
        <taxon>Fungi</taxon>
        <taxon>Dikarya</taxon>
        <taxon>Ascomycota</taxon>
        <taxon>Saccharomycotina</taxon>
        <taxon>Dipodascomycetes</taxon>
        <taxon>Dipodascales</taxon>
        <taxon>Trichomonascaceae</taxon>
        <taxon>Trichomonascus</taxon>
        <taxon>Trichomonascus ciferrii complex</taxon>
    </lineage>
</organism>
<reference evidence="7" key="1">
    <citation type="journal article" date="2019" name="G3 (Bethesda)">
        <title>Genome Assemblies of Two Rare Opportunistic Yeast Pathogens: Diutina rugosa (syn. Candida rugosa) and Trichomonascus ciferrii (syn. Candida ciferrii).</title>
        <authorList>
            <person name="Mixao V."/>
            <person name="Saus E."/>
            <person name="Hansen A.P."/>
            <person name="Lass-Florl C."/>
            <person name="Gabaldon T."/>
        </authorList>
    </citation>
    <scope>NUCLEOTIDE SEQUENCE</scope>
    <source>
        <strain evidence="7">CBS 4856</strain>
    </source>
</reference>
<keyword evidence="8" id="KW-1185">Reference proteome</keyword>
<dbReference type="VEuPathDB" id="FungiDB:TRICI_002575"/>
<evidence type="ECO:0000256" key="6">
    <source>
        <dbReference type="RuleBase" id="RU365002"/>
    </source>
</evidence>
<evidence type="ECO:0000256" key="4">
    <source>
        <dbReference type="ARBA" id="ARBA00035393"/>
    </source>
</evidence>
<comment type="caution">
    <text evidence="7">The sequence shown here is derived from an EMBL/GenBank/DDBJ whole genome shotgun (WGS) entry which is preliminary data.</text>
</comment>
<evidence type="ECO:0000256" key="1">
    <source>
        <dbReference type="ARBA" id="ARBA00022801"/>
    </source>
</evidence>
<dbReference type="GO" id="GO:0016787">
    <property type="term" value="F:hydrolase activity"/>
    <property type="evidence" value="ECO:0007669"/>
    <property type="project" value="UniProtKB-KW"/>
</dbReference>
<dbReference type="GO" id="GO:0006400">
    <property type="term" value="P:tRNA modification"/>
    <property type="evidence" value="ECO:0007669"/>
    <property type="project" value="TreeGrafter"/>
</dbReference>
<evidence type="ECO:0000256" key="3">
    <source>
        <dbReference type="ARBA" id="ARBA00035306"/>
    </source>
</evidence>
<sequence>MIRESARFVVGEAEHVIVDEAGCKDAAQEVLKEMHRKDFSVKTWSSHELTPKEKNKATVDWIFTVDLLNFSFWSSIDSEDTGKSESERYSVEYKGKLYTGYWSLVAAINKALDNGIPITTPSFWLSENFPEVAKKVFRSENREDMPMFDKRIEVLQEAGKTFERMGYTSFTQFVELAQNSAQTLIGIVIENFSSFNDTHSYKNHEVKIMKRVQILTADIWACFEGKDYGKFDDIDTITMFADYRVPQILHTLGCLKYSEQLESRIRKLELLPSGDPMEVELRACSIWAVELIVNELRNLCPPRAINSILVDFYLWDTAKELQQQFNGIGNQIPCHRTRSVFY</sequence>
<dbReference type="PANTHER" id="PTHR21314:SF0">
    <property type="entry name" value="QUEUOSINE 5'-PHOSPHATE N-GLYCOSYLASE_HYDROLASE"/>
    <property type="match status" value="1"/>
</dbReference>
<dbReference type="AlphaFoldDB" id="A0A642V5D1"/>
<dbReference type="PANTHER" id="PTHR21314">
    <property type="entry name" value="QUEUOSINE 5'-PHOSPHATE N-GLYCOSYLASE_HYDROLASE-RELATED"/>
    <property type="match status" value="1"/>
</dbReference>
<evidence type="ECO:0000313" key="7">
    <source>
        <dbReference type="EMBL" id="KAA8915218.1"/>
    </source>
</evidence>
<comment type="similarity">
    <text evidence="2 6">Belongs to the QNG1 protein family.</text>
</comment>
<dbReference type="InterPro" id="IPR019438">
    <property type="entry name" value="Q_salvage"/>
</dbReference>
<evidence type="ECO:0000256" key="2">
    <source>
        <dbReference type="ARBA" id="ARBA00035119"/>
    </source>
</evidence>
<gene>
    <name evidence="7" type="ORF">TRICI_002575</name>
</gene>
<dbReference type="EMBL" id="SWFS01000179">
    <property type="protein sequence ID" value="KAA8915218.1"/>
    <property type="molecule type" value="Genomic_DNA"/>
</dbReference>
<dbReference type="EC" id="3.2.2.-" evidence="6"/>
<keyword evidence="1 6" id="KW-0378">Hydrolase</keyword>
<proteinExistence type="inferred from homology"/>
<accession>A0A642V5D1</accession>
<dbReference type="OrthoDB" id="416777at2759"/>
<evidence type="ECO:0000313" key="8">
    <source>
        <dbReference type="Proteomes" id="UP000761534"/>
    </source>
</evidence>
<name>A0A642V5D1_9ASCO</name>
<evidence type="ECO:0000256" key="5">
    <source>
        <dbReference type="ARBA" id="ARBA00048204"/>
    </source>
</evidence>
<comment type="function">
    <text evidence="6">Catalyzes the hydrolysis of queuosine 5'-phosphate, releasing the nucleobase queuine (q). Is required for salvage of queuine from exogenous queuosine (Q) that is imported and then converted to queuosine 5'-phosphate intracellularly.</text>
</comment>
<comment type="catalytic activity">
    <reaction evidence="5 6">
        <text>queuosine 5'-phosphate + H2O = queuine + D-ribose 5-phosphate</text>
        <dbReference type="Rhea" id="RHEA:75387"/>
        <dbReference type="ChEBI" id="CHEBI:15377"/>
        <dbReference type="ChEBI" id="CHEBI:17433"/>
        <dbReference type="ChEBI" id="CHEBI:78346"/>
        <dbReference type="ChEBI" id="CHEBI:194371"/>
    </reaction>
    <physiologicalReaction direction="left-to-right" evidence="5 6">
        <dbReference type="Rhea" id="RHEA:75388"/>
    </physiologicalReaction>
</comment>